<evidence type="ECO:0000313" key="9">
    <source>
        <dbReference type="Proteomes" id="UP001150907"/>
    </source>
</evidence>
<dbReference type="PANTHER" id="PTHR44027:SF7">
    <property type="entry name" value="DNAJ HOMOLOG SUBFAMILY C MEMBER 5 HOMOLOG"/>
    <property type="match status" value="1"/>
</dbReference>
<name>A0A9W8B7C7_9FUNG</name>
<dbReference type="Proteomes" id="UP001150907">
    <property type="component" value="Unassembled WGS sequence"/>
</dbReference>
<keyword evidence="2 6" id="KW-0472">Membrane</keyword>
<evidence type="ECO:0000256" key="3">
    <source>
        <dbReference type="ARBA" id="ARBA00023139"/>
    </source>
</evidence>
<protein>
    <recommendedName>
        <fullName evidence="7">J domain-containing protein</fullName>
    </recommendedName>
</protein>
<dbReference type="PROSITE" id="PS50076">
    <property type="entry name" value="DNAJ_2"/>
    <property type="match status" value="1"/>
</dbReference>
<evidence type="ECO:0000256" key="1">
    <source>
        <dbReference type="ARBA" id="ARBA00004635"/>
    </source>
</evidence>
<dbReference type="GO" id="GO:0005737">
    <property type="term" value="C:cytoplasm"/>
    <property type="evidence" value="ECO:0007669"/>
    <property type="project" value="UniProtKB-ARBA"/>
</dbReference>
<keyword evidence="6" id="KW-1133">Transmembrane helix</keyword>
<keyword evidence="6" id="KW-0812">Transmembrane</keyword>
<dbReference type="SMART" id="SM00271">
    <property type="entry name" value="DnaJ"/>
    <property type="match status" value="1"/>
</dbReference>
<evidence type="ECO:0000256" key="4">
    <source>
        <dbReference type="ARBA" id="ARBA00023186"/>
    </source>
</evidence>
<sequence length="139" mass="15291">MPSSDGASERTLNADAPGRDMAGLYNVLGVGQHATPAELKRAYRRLALQHHPDRNPGSAADGADFVRIQYAYDVLSDERKRRIYDRYGEMGIRMAGRVGGELLDPQVSNMLSGLAFASSLMALLFVLFFALLAHRVDRP</sequence>
<feature type="domain" description="J" evidence="7">
    <location>
        <begin position="23"/>
        <end position="88"/>
    </location>
</feature>
<evidence type="ECO:0000256" key="5">
    <source>
        <dbReference type="ARBA" id="ARBA00023288"/>
    </source>
</evidence>
<evidence type="ECO:0000259" key="7">
    <source>
        <dbReference type="PROSITE" id="PS50076"/>
    </source>
</evidence>
<dbReference type="PROSITE" id="PS00636">
    <property type="entry name" value="DNAJ_1"/>
    <property type="match status" value="1"/>
</dbReference>
<keyword evidence="5" id="KW-0449">Lipoprotein</keyword>
<dbReference type="CDD" id="cd06257">
    <property type="entry name" value="DnaJ"/>
    <property type="match status" value="1"/>
</dbReference>
<dbReference type="GO" id="GO:0016020">
    <property type="term" value="C:membrane"/>
    <property type="evidence" value="ECO:0007669"/>
    <property type="project" value="UniProtKB-SubCell"/>
</dbReference>
<dbReference type="InterPro" id="IPR001623">
    <property type="entry name" value="DnaJ_domain"/>
</dbReference>
<proteinExistence type="predicted"/>
<dbReference type="InterPro" id="IPR051434">
    <property type="entry name" value="DnaJ_C_subfamily_member5"/>
</dbReference>
<dbReference type="Gene3D" id="1.10.287.110">
    <property type="entry name" value="DnaJ domain"/>
    <property type="match status" value="1"/>
</dbReference>
<dbReference type="PANTHER" id="PTHR44027">
    <property type="entry name" value="DNAJ HOMOLOG SUBFAMILY C MEMBER 5 HOMOLOG"/>
    <property type="match status" value="1"/>
</dbReference>
<dbReference type="InterPro" id="IPR036869">
    <property type="entry name" value="J_dom_sf"/>
</dbReference>
<keyword evidence="4" id="KW-0143">Chaperone</keyword>
<dbReference type="PRINTS" id="PR00625">
    <property type="entry name" value="JDOMAIN"/>
</dbReference>
<gene>
    <name evidence="8" type="ORF">H4R26_006137</name>
</gene>
<feature type="non-terminal residue" evidence="8">
    <location>
        <position position="139"/>
    </location>
</feature>
<dbReference type="SUPFAM" id="SSF46565">
    <property type="entry name" value="Chaperone J-domain"/>
    <property type="match status" value="1"/>
</dbReference>
<comment type="caution">
    <text evidence="8">The sequence shown here is derived from an EMBL/GenBank/DDBJ whole genome shotgun (WGS) entry which is preliminary data.</text>
</comment>
<dbReference type="AlphaFoldDB" id="A0A9W8B7C7"/>
<evidence type="ECO:0000313" key="8">
    <source>
        <dbReference type="EMBL" id="KAJ1996592.1"/>
    </source>
</evidence>
<keyword evidence="3" id="KW-0564">Palmitate</keyword>
<dbReference type="InterPro" id="IPR018253">
    <property type="entry name" value="DnaJ_domain_CS"/>
</dbReference>
<feature type="transmembrane region" description="Helical" evidence="6">
    <location>
        <begin position="110"/>
        <end position="133"/>
    </location>
</feature>
<comment type="subcellular location">
    <subcellularLocation>
        <location evidence="1">Membrane</location>
        <topology evidence="1">Lipid-anchor</topology>
    </subcellularLocation>
</comment>
<accession>A0A9W8B7C7</accession>
<dbReference type="OrthoDB" id="10250354at2759"/>
<keyword evidence="9" id="KW-1185">Reference proteome</keyword>
<reference evidence="8" key="1">
    <citation type="submission" date="2022-07" db="EMBL/GenBank/DDBJ databases">
        <title>Phylogenomic reconstructions and comparative analyses of Kickxellomycotina fungi.</title>
        <authorList>
            <person name="Reynolds N.K."/>
            <person name="Stajich J.E."/>
            <person name="Barry K."/>
            <person name="Grigoriev I.V."/>
            <person name="Crous P."/>
            <person name="Smith M.E."/>
        </authorList>
    </citation>
    <scope>NUCLEOTIDE SEQUENCE</scope>
    <source>
        <strain evidence="8">IMI 214461</strain>
    </source>
</reference>
<dbReference type="EMBL" id="JANBQF010001747">
    <property type="protein sequence ID" value="KAJ1996592.1"/>
    <property type="molecule type" value="Genomic_DNA"/>
</dbReference>
<dbReference type="Pfam" id="PF00226">
    <property type="entry name" value="DnaJ"/>
    <property type="match status" value="1"/>
</dbReference>
<evidence type="ECO:0000256" key="6">
    <source>
        <dbReference type="SAM" id="Phobius"/>
    </source>
</evidence>
<evidence type="ECO:0000256" key="2">
    <source>
        <dbReference type="ARBA" id="ARBA00023136"/>
    </source>
</evidence>
<organism evidence="8 9">
    <name type="scientific">Coemansia thaxteri</name>
    <dbReference type="NCBI Taxonomy" id="2663907"/>
    <lineage>
        <taxon>Eukaryota</taxon>
        <taxon>Fungi</taxon>
        <taxon>Fungi incertae sedis</taxon>
        <taxon>Zoopagomycota</taxon>
        <taxon>Kickxellomycotina</taxon>
        <taxon>Kickxellomycetes</taxon>
        <taxon>Kickxellales</taxon>
        <taxon>Kickxellaceae</taxon>
        <taxon>Coemansia</taxon>
    </lineage>
</organism>